<reference evidence="1" key="1">
    <citation type="submission" date="2020-05" db="EMBL/GenBank/DDBJ databases">
        <title>Large-scale comparative analyses of tick genomes elucidate their genetic diversity and vector capacities.</title>
        <authorList>
            <person name="Jia N."/>
            <person name="Wang J."/>
            <person name="Shi W."/>
            <person name="Du L."/>
            <person name="Sun Y."/>
            <person name="Zhan W."/>
            <person name="Jiang J."/>
            <person name="Wang Q."/>
            <person name="Zhang B."/>
            <person name="Ji P."/>
            <person name="Sakyi L.B."/>
            <person name="Cui X."/>
            <person name="Yuan T."/>
            <person name="Jiang B."/>
            <person name="Yang W."/>
            <person name="Lam T.T.-Y."/>
            <person name="Chang Q."/>
            <person name="Ding S."/>
            <person name="Wang X."/>
            <person name="Zhu J."/>
            <person name="Ruan X."/>
            <person name="Zhao L."/>
            <person name="Wei J."/>
            <person name="Que T."/>
            <person name="Du C."/>
            <person name="Cheng J."/>
            <person name="Dai P."/>
            <person name="Han X."/>
            <person name="Huang E."/>
            <person name="Gao Y."/>
            <person name="Liu J."/>
            <person name="Shao H."/>
            <person name="Ye R."/>
            <person name="Li L."/>
            <person name="Wei W."/>
            <person name="Wang X."/>
            <person name="Wang C."/>
            <person name="Yang T."/>
            <person name="Huo Q."/>
            <person name="Li W."/>
            <person name="Guo W."/>
            <person name="Chen H."/>
            <person name="Zhou L."/>
            <person name="Ni X."/>
            <person name="Tian J."/>
            <person name="Zhou Y."/>
            <person name="Sheng Y."/>
            <person name="Liu T."/>
            <person name="Pan Y."/>
            <person name="Xia L."/>
            <person name="Li J."/>
            <person name="Zhao F."/>
            <person name="Cao W."/>
        </authorList>
    </citation>
    <scope>NUCLEOTIDE SEQUENCE</scope>
    <source>
        <strain evidence="1">Hyas-2018</strain>
    </source>
</reference>
<organism evidence="1 2">
    <name type="scientific">Hyalomma asiaticum</name>
    <name type="common">Tick</name>
    <dbReference type="NCBI Taxonomy" id="266040"/>
    <lineage>
        <taxon>Eukaryota</taxon>
        <taxon>Metazoa</taxon>
        <taxon>Ecdysozoa</taxon>
        <taxon>Arthropoda</taxon>
        <taxon>Chelicerata</taxon>
        <taxon>Arachnida</taxon>
        <taxon>Acari</taxon>
        <taxon>Parasitiformes</taxon>
        <taxon>Ixodida</taxon>
        <taxon>Ixodoidea</taxon>
        <taxon>Ixodidae</taxon>
        <taxon>Hyalomminae</taxon>
        <taxon>Hyalomma</taxon>
    </lineage>
</organism>
<evidence type="ECO:0000313" key="1">
    <source>
        <dbReference type="EMBL" id="KAH6929241.1"/>
    </source>
</evidence>
<evidence type="ECO:0000313" key="2">
    <source>
        <dbReference type="Proteomes" id="UP000821845"/>
    </source>
</evidence>
<comment type="caution">
    <text evidence="1">The sequence shown here is derived from an EMBL/GenBank/DDBJ whole genome shotgun (WGS) entry which is preliminary data.</text>
</comment>
<name>A0ACB7S5L1_HYAAI</name>
<gene>
    <name evidence="1" type="ORF">HPB50_025208</name>
</gene>
<proteinExistence type="predicted"/>
<keyword evidence="2" id="KW-1185">Reference proteome</keyword>
<accession>A0ACB7S5L1</accession>
<protein>
    <submittedName>
        <fullName evidence="1">Uncharacterized protein</fullName>
    </submittedName>
</protein>
<dbReference type="Proteomes" id="UP000821845">
    <property type="component" value="Chromosome 6"/>
</dbReference>
<dbReference type="EMBL" id="CM023486">
    <property type="protein sequence ID" value="KAH6929241.1"/>
    <property type="molecule type" value="Genomic_DNA"/>
</dbReference>
<sequence>MANDRVVVVVRPPAAVRLLGRAQLRVLHGIVDIEGHVIIGGPVATKIRPDSCFIHSGFPVGSTHVKPIPLEVPGPSGGTTHLRRTLARLGMDEAWTQLRPLLDQWTAVMMLEKVAGGKWPVGIKCSPKLRGPFRSLGFRLTLDKPSKLRDPWRQQASALASHLNLTYNIGDQQRTARTRPECRAMPRIIVCGRQNTGKSSLLRMLANSLLNFCPEVLYLDCDPGQCEFTPPATVSLTCITEPLLVPYNTLHSLCRAYFLGHVSPASQPDSYCKAIRALVDYARRATPKVPLLVNTMGWVNGKSRLGLSLLVDVIRWLRPTDLVQLVPNEDSSDTPLPLLDDTLLQSACGWMTSRNSTDSLRPFEDISFHALPGSSYRGRSWARAKREAMVLAYLGCNSGADGYQTSETPYWLWNTTPFRVPWSAVAVHDCDNSVPKKDLLYSIRGSVVALCVVPTDKLLKTENPAYPMFINSCGPYECLGYGLVRAIDPSEHLFYITTPESAERLADVNALVRGDIHLPESLLTAQPLSVFSSVSVKNVALTFCFAFFTPCQTQLLQCGWAPYLAKASSEPVLKSDEEESSDDGSCS</sequence>